<accession>A0A086A6Y2</accession>
<evidence type="ECO:0000313" key="2">
    <source>
        <dbReference type="Proteomes" id="UP000028705"/>
    </source>
</evidence>
<dbReference type="EMBL" id="JPRH01000004">
    <property type="protein sequence ID" value="KFF12446.1"/>
    <property type="molecule type" value="Genomic_DNA"/>
</dbReference>
<comment type="caution">
    <text evidence="1">The sequence shown here is derived from an EMBL/GenBank/DDBJ whole genome shotgun (WGS) entry which is preliminary data.</text>
</comment>
<proteinExistence type="predicted"/>
<dbReference type="STRING" id="445961.IW15_12935"/>
<name>A0A086A6Y2_9FLAO</name>
<sequence length="64" mass="7383">MKKKMQSLLLSGLSLISASLKIKKRNPERIRTGVGTAFHLHPHHRVQFSLESRILTIIYNLNFL</sequence>
<dbReference type="Proteomes" id="UP000028705">
    <property type="component" value="Unassembled WGS sequence"/>
</dbReference>
<organism evidence="1 2">
    <name type="scientific">Chryseobacterium soli</name>
    <dbReference type="NCBI Taxonomy" id="445961"/>
    <lineage>
        <taxon>Bacteria</taxon>
        <taxon>Pseudomonadati</taxon>
        <taxon>Bacteroidota</taxon>
        <taxon>Flavobacteriia</taxon>
        <taxon>Flavobacteriales</taxon>
        <taxon>Weeksellaceae</taxon>
        <taxon>Chryseobacterium group</taxon>
        <taxon>Chryseobacterium</taxon>
    </lineage>
</organism>
<reference evidence="1 2" key="1">
    <citation type="submission" date="2014-07" db="EMBL/GenBank/DDBJ databases">
        <title>Genome of Chryseobacterium soli DSM 19298.</title>
        <authorList>
            <person name="Stropko S.J."/>
            <person name="Pipes S.E."/>
            <person name="Newman J."/>
        </authorList>
    </citation>
    <scope>NUCLEOTIDE SEQUENCE [LARGE SCALE GENOMIC DNA]</scope>
    <source>
        <strain evidence="1 2">DSM 19298</strain>
    </source>
</reference>
<dbReference type="AlphaFoldDB" id="A0A086A6Y2"/>
<protein>
    <submittedName>
        <fullName evidence="1">Uncharacterized protein</fullName>
    </submittedName>
</protein>
<evidence type="ECO:0000313" key="1">
    <source>
        <dbReference type="EMBL" id="KFF12446.1"/>
    </source>
</evidence>
<dbReference type="RefSeq" id="WP_034711655.1">
    <property type="nucleotide sequence ID" value="NZ_JPRH01000004.1"/>
</dbReference>
<gene>
    <name evidence="1" type="ORF">IW15_12935</name>
</gene>
<keyword evidence="2" id="KW-1185">Reference proteome</keyword>